<dbReference type="SMART" id="SM00729">
    <property type="entry name" value="Elp3"/>
    <property type="match status" value="1"/>
</dbReference>
<dbReference type="PATRIC" id="fig|1242969.3.peg.1383"/>
<keyword evidence="5" id="KW-0411">Iron-sulfur</keyword>
<evidence type="ECO:0000259" key="6">
    <source>
        <dbReference type="PROSITE" id="PS51918"/>
    </source>
</evidence>
<accession>U2F5E3</accession>
<dbReference type="PANTHER" id="PTHR13932:SF5">
    <property type="entry name" value="RADICAL S-ADENOSYL METHIONINE DOMAIN-CONTAINING PROTEIN 1, MITOCHONDRIAL"/>
    <property type="match status" value="1"/>
</dbReference>
<dbReference type="EMBL" id="ANNI01000008">
    <property type="protein sequence ID" value="ERJ25462.1"/>
    <property type="molecule type" value="Genomic_DNA"/>
</dbReference>
<dbReference type="InterPro" id="IPR058240">
    <property type="entry name" value="rSAM_sf"/>
</dbReference>
<reference evidence="7 8" key="1">
    <citation type="journal article" date="2013" name="BMC Genomics">
        <title>Comparative genomics of Campylobacter concisus isolates reveals genetic diversity and provides insights into disease association.</title>
        <authorList>
            <person name="Deshpande N.P."/>
            <person name="Kaakoush N.O."/>
            <person name="Wilkins M.R."/>
            <person name="Mitchell H.M."/>
        </authorList>
    </citation>
    <scope>NUCLEOTIDE SEQUENCE [LARGE SCALE GENOMIC DNA]</scope>
    <source>
        <strain evidence="7 8">ATCC 51562</strain>
    </source>
</reference>
<dbReference type="SFLD" id="SFLDS00029">
    <property type="entry name" value="Radical_SAM"/>
    <property type="match status" value="1"/>
</dbReference>
<comment type="caution">
    <text evidence="7">The sequence shown here is derived from an EMBL/GenBank/DDBJ whole genome shotgun (WGS) entry which is preliminary data.</text>
</comment>
<keyword evidence="3" id="KW-0479">Metal-binding</keyword>
<proteinExistence type="predicted"/>
<dbReference type="AlphaFoldDB" id="U2F5E3"/>
<dbReference type="RefSeq" id="WP_021091434.1">
    <property type="nucleotide sequence ID" value="NZ_ANNI01000008.1"/>
</dbReference>
<comment type="cofactor">
    <cofactor evidence="1">
        <name>[4Fe-4S] cluster</name>
        <dbReference type="ChEBI" id="CHEBI:49883"/>
    </cofactor>
</comment>
<gene>
    <name evidence="7" type="ORF">ATCC51562_1380</name>
</gene>
<dbReference type="CDD" id="cd01335">
    <property type="entry name" value="Radical_SAM"/>
    <property type="match status" value="1"/>
</dbReference>
<dbReference type="GO" id="GO:0046872">
    <property type="term" value="F:metal ion binding"/>
    <property type="evidence" value="ECO:0007669"/>
    <property type="project" value="UniProtKB-KW"/>
</dbReference>
<dbReference type="GO" id="GO:0006779">
    <property type="term" value="P:porphyrin-containing compound biosynthetic process"/>
    <property type="evidence" value="ECO:0007669"/>
    <property type="project" value="TreeGrafter"/>
</dbReference>
<dbReference type="InterPro" id="IPR034505">
    <property type="entry name" value="Coproporphyrinogen-III_oxidase"/>
</dbReference>
<evidence type="ECO:0000313" key="8">
    <source>
        <dbReference type="Proteomes" id="UP000016627"/>
    </source>
</evidence>
<dbReference type="SFLD" id="SFLDG01065">
    <property type="entry name" value="anaerobic_coproporphyrinogen-I"/>
    <property type="match status" value="1"/>
</dbReference>
<dbReference type="InterPro" id="IPR007197">
    <property type="entry name" value="rSAM"/>
</dbReference>
<keyword evidence="4" id="KW-0408">Iron</keyword>
<name>U2F5E3_9BACT</name>
<dbReference type="InterPro" id="IPR006638">
    <property type="entry name" value="Elp3/MiaA/NifB-like_rSAM"/>
</dbReference>
<organism evidence="7 8">
    <name type="scientific">Campylobacter concisus ATCC 51562</name>
    <dbReference type="NCBI Taxonomy" id="1242969"/>
    <lineage>
        <taxon>Bacteria</taxon>
        <taxon>Pseudomonadati</taxon>
        <taxon>Campylobacterota</taxon>
        <taxon>Epsilonproteobacteria</taxon>
        <taxon>Campylobacterales</taxon>
        <taxon>Campylobacteraceae</taxon>
        <taxon>Campylobacter</taxon>
    </lineage>
</organism>
<evidence type="ECO:0000256" key="1">
    <source>
        <dbReference type="ARBA" id="ARBA00001966"/>
    </source>
</evidence>
<dbReference type="Gene3D" id="3.20.20.70">
    <property type="entry name" value="Aldolase class I"/>
    <property type="match status" value="1"/>
</dbReference>
<evidence type="ECO:0000256" key="5">
    <source>
        <dbReference type="ARBA" id="ARBA00023014"/>
    </source>
</evidence>
<dbReference type="eggNOG" id="COG0635">
    <property type="taxonomic scope" value="Bacteria"/>
</dbReference>
<dbReference type="GO" id="GO:0005737">
    <property type="term" value="C:cytoplasm"/>
    <property type="evidence" value="ECO:0007669"/>
    <property type="project" value="TreeGrafter"/>
</dbReference>
<dbReference type="PANTHER" id="PTHR13932">
    <property type="entry name" value="COPROPORPHYRINIGEN III OXIDASE"/>
    <property type="match status" value="1"/>
</dbReference>
<evidence type="ECO:0000256" key="4">
    <source>
        <dbReference type="ARBA" id="ARBA00023004"/>
    </source>
</evidence>
<evidence type="ECO:0000256" key="3">
    <source>
        <dbReference type="ARBA" id="ARBA00022723"/>
    </source>
</evidence>
<dbReference type="Proteomes" id="UP000016627">
    <property type="component" value="Unassembled WGS sequence"/>
</dbReference>
<dbReference type="SUPFAM" id="SSF102114">
    <property type="entry name" value="Radical SAM enzymes"/>
    <property type="match status" value="1"/>
</dbReference>
<dbReference type="Pfam" id="PF04055">
    <property type="entry name" value="Radical_SAM"/>
    <property type="match status" value="1"/>
</dbReference>
<protein>
    <submittedName>
        <fullName evidence="7">Putative radical SAM family enzyme</fullName>
    </submittedName>
</protein>
<evidence type="ECO:0000256" key="2">
    <source>
        <dbReference type="ARBA" id="ARBA00022691"/>
    </source>
</evidence>
<dbReference type="InterPro" id="IPR013785">
    <property type="entry name" value="Aldolase_TIM"/>
</dbReference>
<keyword evidence="2" id="KW-0949">S-adenosyl-L-methionine</keyword>
<dbReference type="PROSITE" id="PS51918">
    <property type="entry name" value="RADICAL_SAM"/>
    <property type="match status" value="1"/>
</dbReference>
<feature type="domain" description="Radical SAM core" evidence="6">
    <location>
        <begin position="32"/>
        <end position="279"/>
    </location>
</feature>
<dbReference type="GO" id="GO:0051539">
    <property type="term" value="F:4 iron, 4 sulfur cluster binding"/>
    <property type="evidence" value="ECO:0007669"/>
    <property type="project" value="TreeGrafter"/>
</dbReference>
<evidence type="ECO:0000313" key="7">
    <source>
        <dbReference type="EMBL" id="ERJ25462.1"/>
    </source>
</evidence>
<sequence>MFNKRIKGHSVAPSKRPDMVSEDELWEFLESAPDENEGVIYIHVPFCDNICSFCSMNRTKLEDELDEYTKFLLSEIEKYSATNYLKSKKIGSVYFGGGTPTILKERHLEQVINALKGSFNILPECEFSLESTLHNLNISKLRLLNKLGVNRYSIGVQTFSEAGRKLLNRTHSSDGAVKHLRDLREKFSGMLCADIIYNYPNESIDEVVRDAKLVRELGIDSASFYSLQFLDGSVLSKTISEDYYDVEVDKSLHHAFLDEILSQGDYEILEYTKVAKKGRDQYKYIRLSHVGADVLPLGKGAGGRLGEFGIYNMSQKMKVMGRMTARQMEFDRFVNLFQYPQISLERVFKFVSQTCANELMDLFKKCEESGYLKIENDSLNFTKDGVFWGNSIANAVMEISKKEFL</sequence>
<dbReference type="GO" id="GO:0003824">
    <property type="term" value="F:catalytic activity"/>
    <property type="evidence" value="ECO:0007669"/>
    <property type="project" value="InterPro"/>
</dbReference>